<evidence type="ECO:0000313" key="2">
    <source>
        <dbReference type="EMBL" id="VVE61298.1"/>
    </source>
</evidence>
<sequence length="93" mass="10639">MEFLLHISFRPLLALSETKQAQVVQAEREAADRLRKAGRLVRLWRVPCRPENMGIWSAADATDLHDMISTLPAFPFFDEIKVTPLAEHPVESR</sequence>
<proteinExistence type="predicted"/>
<protein>
    <submittedName>
        <fullName evidence="2">Muconolactone Delta-isomerase</fullName>
        <ecNumber evidence="2">5.3.3.4</ecNumber>
    </submittedName>
</protein>
<dbReference type="SUPFAM" id="SSF54909">
    <property type="entry name" value="Dimeric alpha+beta barrel"/>
    <property type="match status" value="1"/>
</dbReference>
<organism evidence="2 3">
    <name type="scientific">Pandoraea captiosa</name>
    <dbReference type="NCBI Taxonomy" id="2508302"/>
    <lineage>
        <taxon>Bacteria</taxon>
        <taxon>Pseudomonadati</taxon>
        <taxon>Pseudomonadota</taxon>
        <taxon>Betaproteobacteria</taxon>
        <taxon>Burkholderiales</taxon>
        <taxon>Burkholderiaceae</taxon>
        <taxon>Pandoraea</taxon>
    </lineage>
</organism>
<dbReference type="InterPro" id="IPR026029">
    <property type="entry name" value="MLI_dom"/>
</dbReference>
<dbReference type="Proteomes" id="UP000414136">
    <property type="component" value="Unassembled WGS sequence"/>
</dbReference>
<dbReference type="EC" id="5.3.3.4" evidence="2"/>
<dbReference type="InterPro" id="IPR011008">
    <property type="entry name" value="Dimeric_a/b-barrel"/>
</dbReference>
<dbReference type="AlphaFoldDB" id="A0A5E4ZKC1"/>
<accession>A0A5E4ZKC1</accession>
<dbReference type="RefSeq" id="WP_150622681.1">
    <property type="nucleotide sequence ID" value="NZ_CABPSQ010000001.1"/>
</dbReference>
<evidence type="ECO:0000259" key="1">
    <source>
        <dbReference type="Pfam" id="PF02426"/>
    </source>
</evidence>
<name>A0A5E4ZKC1_9BURK</name>
<dbReference type="EMBL" id="CABPSQ010000001">
    <property type="protein sequence ID" value="VVE61298.1"/>
    <property type="molecule type" value="Genomic_DNA"/>
</dbReference>
<gene>
    <name evidence="2" type="primary">catC</name>
    <name evidence="2" type="ORF">PCA31118_00529</name>
</gene>
<keyword evidence="3" id="KW-1185">Reference proteome</keyword>
<evidence type="ECO:0000313" key="3">
    <source>
        <dbReference type="Proteomes" id="UP000414136"/>
    </source>
</evidence>
<dbReference type="GO" id="GO:0016159">
    <property type="term" value="F:muconolactone delta-isomerase activity"/>
    <property type="evidence" value="ECO:0007669"/>
    <property type="project" value="UniProtKB-EC"/>
</dbReference>
<keyword evidence="2" id="KW-0413">Isomerase</keyword>
<feature type="domain" description="Muconolactone isomerase" evidence="1">
    <location>
        <begin position="1"/>
        <end position="89"/>
    </location>
</feature>
<dbReference type="Pfam" id="PF02426">
    <property type="entry name" value="MIase"/>
    <property type="match status" value="1"/>
</dbReference>
<dbReference type="OrthoDB" id="2889526at2"/>
<reference evidence="2 3" key="1">
    <citation type="submission" date="2019-08" db="EMBL/GenBank/DDBJ databases">
        <authorList>
            <person name="Peeters C."/>
        </authorList>
    </citation>
    <scope>NUCLEOTIDE SEQUENCE [LARGE SCALE GENOMIC DNA]</scope>
    <source>
        <strain evidence="2 3">LMG 31118</strain>
    </source>
</reference>
<dbReference type="Gene3D" id="3.30.70.1060">
    <property type="entry name" value="Dimeric alpha+beta barrel"/>
    <property type="match status" value="1"/>
</dbReference>